<comment type="caution">
    <text evidence="1">The sequence shown here is derived from an EMBL/GenBank/DDBJ whole genome shotgun (WGS) entry which is preliminary data.</text>
</comment>
<dbReference type="Pfam" id="PF21983">
    <property type="entry name" value="NikA-like"/>
    <property type="match status" value="1"/>
</dbReference>
<dbReference type="STRING" id="445961.IW15_22530"/>
<name>A0A085ZZ64_9FLAO</name>
<organism evidence="1 2">
    <name type="scientific">Chryseobacterium soli</name>
    <dbReference type="NCBI Taxonomy" id="445961"/>
    <lineage>
        <taxon>Bacteria</taxon>
        <taxon>Pseudomonadati</taxon>
        <taxon>Bacteroidota</taxon>
        <taxon>Flavobacteriia</taxon>
        <taxon>Flavobacteriales</taxon>
        <taxon>Weeksellaceae</taxon>
        <taxon>Chryseobacterium group</taxon>
        <taxon>Chryseobacterium</taxon>
    </lineage>
</organism>
<dbReference type="InterPro" id="IPR053842">
    <property type="entry name" value="NikA-like"/>
</dbReference>
<dbReference type="Proteomes" id="UP000028705">
    <property type="component" value="Unassembled WGS sequence"/>
</dbReference>
<dbReference type="AlphaFoldDB" id="A0A085ZZ64"/>
<accession>A0A085ZZ64</accession>
<reference evidence="1 2" key="1">
    <citation type="submission" date="2014-07" db="EMBL/GenBank/DDBJ databases">
        <title>Genome of Chryseobacterium soli DSM 19298.</title>
        <authorList>
            <person name="Stropko S.J."/>
            <person name="Pipes S.E."/>
            <person name="Newman J."/>
        </authorList>
    </citation>
    <scope>NUCLEOTIDE SEQUENCE [LARGE SCALE GENOMIC DNA]</scope>
    <source>
        <strain evidence="1 2">DSM 19298</strain>
    </source>
</reference>
<dbReference type="EMBL" id="JPRH01000018">
    <property type="protein sequence ID" value="KFF09728.1"/>
    <property type="molecule type" value="Genomic_DNA"/>
</dbReference>
<dbReference type="OrthoDB" id="3034992at2"/>
<dbReference type="eggNOG" id="ENOG5033E76">
    <property type="taxonomic scope" value="Bacteria"/>
</dbReference>
<proteinExistence type="predicted"/>
<protein>
    <submittedName>
        <fullName evidence="1">Uncharacterized protein</fullName>
    </submittedName>
</protein>
<evidence type="ECO:0000313" key="2">
    <source>
        <dbReference type="Proteomes" id="UP000028705"/>
    </source>
</evidence>
<dbReference type="RefSeq" id="WP_034715656.1">
    <property type="nucleotide sequence ID" value="NZ_JPRH01000018.1"/>
</dbReference>
<sequence length="135" mass="16330">MEDQNIEDWESLFKEEFENIDRQNQYRERGKLGGRPKISEPKTERLALRFTPVEMKRLKERADKKKLKLTDYSRITLLEKELPDYEKNIMLTEYATNFRRIGNYMKKEIFTPEERAGLLREIEEAIKGIKTQVKW</sequence>
<evidence type="ECO:0000313" key="1">
    <source>
        <dbReference type="EMBL" id="KFF09728.1"/>
    </source>
</evidence>
<gene>
    <name evidence="1" type="ORF">IW15_22530</name>
</gene>
<keyword evidence="2" id="KW-1185">Reference proteome</keyword>